<sequence>MKTILIVLCSLLSVSCTTKSNYETDKKEILNILDQQQIDWNNNDLEGFMQGYWKSDSLHFYSGAQLKSGWQTTLDSYRKGYPDKSYSGKLKFKIAKISAINNDAYYVMGEYHLTRKVGDANGTFMIVFKRIDGEWKIITDSSC</sequence>
<dbReference type="InterPro" id="IPR032710">
    <property type="entry name" value="NTF2-like_dom_sf"/>
</dbReference>
<dbReference type="EMBL" id="LZFP01000012">
    <property type="protein sequence ID" value="OBR39138.1"/>
    <property type="molecule type" value="Genomic_DNA"/>
</dbReference>
<keyword evidence="3" id="KW-1185">Reference proteome</keyword>
<accession>A0A1B7Z8S6</accession>
<proteinExistence type="predicted"/>
<dbReference type="InterPro" id="IPR027843">
    <property type="entry name" value="DUF4440"/>
</dbReference>
<evidence type="ECO:0000313" key="3">
    <source>
        <dbReference type="Proteomes" id="UP000092164"/>
    </source>
</evidence>
<dbReference type="RefSeq" id="WP_068484960.1">
    <property type="nucleotide sequence ID" value="NZ_CP018760.1"/>
</dbReference>
<evidence type="ECO:0000313" key="2">
    <source>
        <dbReference type="EMBL" id="OBR39138.1"/>
    </source>
</evidence>
<name>A0A1B7Z8S6_9FLAO</name>
<dbReference type="STRING" id="1836467.BTR34_16665"/>
<feature type="domain" description="DUF4440" evidence="1">
    <location>
        <begin position="33"/>
        <end position="137"/>
    </location>
</feature>
<dbReference type="AlphaFoldDB" id="A0A1B7Z8S6"/>
<dbReference type="Gene3D" id="3.10.450.50">
    <property type="match status" value="1"/>
</dbReference>
<organism evidence="2 3">
    <name type="scientific">Maribacter hydrothermalis</name>
    <dbReference type="NCBI Taxonomy" id="1836467"/>
    <lineage>
        <taxon>Bacteria</taxon>
        <taxon>Pseudomonadati</taxon>
        <taxon>Bacteroidota</taxon>
        <taxon>Flavobacteriia</taxon>
        <taxon>Flavobacteriales</taxon>
        <taxon>Flavobacteriaceae</taxon>
        <taxon>Maribacter</taxon>
    </lineage>
</organism>
<reference evidence="3" key="1">
    <citation type="submission" date="2016-06" db="EMBL/GenBank/DDBJ databases">
        <authorList>
            <person name="Zhan P."/>
        </authorList>
    </citation>
    <scope>NUCLEOTIDE SEQUENCE [LARGE SCALE GENOMIC DNA]</scope>
    <source>
        <strain evidence="3">T28</strain>
    </source>
</reference>
<dbReference type="KEGG" id="mart:BTR34_16665"/>
<dbReference type="OrthoDB" id="120856at2"/>
<gene>
    <name evidence="2" type="ORF">A9200_05610</name>
</gene>
<dbReference type="Pfam" id="PF14534">
    <property type="entry name" value="DUF4440"/>
    <property type="match status" value="1"/>
</dbReference>
<evidence type="ECO:0000259" key="1">
    <source>
        <dbReference type="Pfam" id="PF14534"/>
    </source>
</evidence>
<dbReference type="Proteomes" id="UP000092164">
    <property type="component" value="Unassembled WGS sequence"/>
</dbReference>
<dbReference type="PROSITE" id="PS51257">
    <property type="entry name" value="PROKAR_LIPOPROTEIN"/>
    <property type="match status" value="1"/>
</dbReference>
<protein>
    <submittedName>
        <fullName evidence="2">DUF4440 domain-containing protein</fullName>
    </submittedName>
</protein>
<comment type="caution">
    <text evidence="2">The sequence shown here is derived from an EMBL/GenBank/DDBJ whole genome shotgun (WGS) entry which is preliminary data.</text>
</comment>
<dbReference type="SUPFAM" id="SSF54427">
    <property type="entry name" value="NTF2-like"/>
    <property type="match status" value="1"/>
</dbReference>